<keyword evidence="3 7" id="KW-0812">Transmembrane</keyword>
<dbReference type="EMBL" id="QMFY01000003">
    <property type="protein sequence ID" value="RAW01910.1"/>
    <property type="molecule type" value="Genomic_DNA"/>
</dbReference>
<keyword evidence="4 7" id="KW-1133">Transmembrane helix</keyword>
<feature type="transmembrane region" description="Helical" evidence="7">
    <location>
        <begin position="295"/>
        <end position="316"/>
    </location>
</feature>
<proteinExistence type="predicted"/>
<feature type="transmembrane region" description="Helical" evidence="7">
    <location>
        <begin position="20"/>
        <end position="38"/>
    </location>
</feature>
<feature type="domain" description="MacB-like periplasmic core" evidence="9">
    <location>
        <begin position="18"/>
        <end position="199"/>
    </location>
</feature>
<dbReference type="InterPro" id="IPR051125">
    <property type="entry name" value="ABC-4/HrtB_transporter"/>
</dbReference>
<accession>A0A364Y4P0</accession>
<feature type="transmembrane region" description="Helical" evidence="7">
    <location>
        <begin position="388"/>
        <end position="407"/>
    </location>
</feature>
<feature type="region of interest" description="Disordered" evidence="6">
    <location>
        <begin position="205"/>
        <end position="232"/>
    </location>
</feature>
<dbReference type="PANTHER" id="PTHR43738:SF2">
    <property type="entry name" value="ABC TRANSPORTER PERMEASE"/>
    <property type="match status" value="1"/>
</dbReference>
<comment type="subcellular location">
    <subcellularLocation>
        <location evidence="1">Cell membrane</location>
        <topology evidence="1">Multi-pass membrane protein</topology>
    </subcellularLocation>
</comment>
<feature type="compositionally biased region" description="Basic and acidic residues" evidence="6">
    <location>
        <begin position="210"/>
        <end position="224"/>
    </location>
</feature>
<protein>
    <submittedName>
        <fullName evidence="10">ABC transporter permease</fullName>
    </submittedName>
</protein>
<dbReference type="GO" id="GO:0005886">
    <property type="term" value="C:plasma membrane"/>
    <property type="evidence" value="ECO:0007669"/>
    <property type="project" value="UniProtKB-SubCell"/>
</dbReference>
<evidence type="ECO:0000256" key="7">
    <source>
        <dbReference type="SAM" id="Phobius"/>
    </source>
</evidence>
<dbReference type="Pfam" id="PF02687">
    <property type="entry name" value="FtsX"/>
    <property type="match status" value="1"/>
</dbReference>
<gene>
    <name evidence="10" type="ORF">DQQ10_09415</name>
</gene>
<evidence type="ECO:0000256" key="1">
    <source>
        <dbReference type="ARBA" id="ARBA00004651"/>
    </source>
</evidence>
<feature type="transmembrane region" description="Helical" evidence="7">
    <location>
        <begin position="336"/>
        <end position="368"/>
    </location>
</feature>
<name>A0A364Y4P0_9BACT</name>
<dbReference type="Proteomes" id="UP000251889">
    <property type="component" value="Unassembled WGS sequence"/>
</dbReference>
<evidence type="ECO:0000256" key="6">
    <source>
        <dbReference type="SAM" id="MobiDB-lite"/>
    </source>
</evidence>
<evidence type="ECO:0000313" key="11">
    <source>
        <dbReference type="Proteomes" id="UP000251889"/>
    </source>
</evidence>
<evidence type="ECO:0000259" key="8">
    <source>
        <dbReference type="Pfam" id="PF02687"/>
    </source>
</evidence>
<evidence type="ECO:0000259" key="9">
    <source>
        <dbReference type="Pfam" id="PF12704"/>
    </source>
</evidence>
<dbReference type="InterPro" id="IPR025857">
    <property type="entry name" value="MacB_PCD"/>
</dbReference>
<evidence type="ECO:0000313" key="10">
    <source>
        <dbReference type="EMBL" id="RAW01910.1"/>
    </source>
</evidence>
<dbReference type="Pfam" id="PF12704">
    <property type="entry name" value="MacB_PCD"/>
    <property type="match status" value="1"/>
</dbReference>
<keyword evidence="5 7" id="KW-0472">Membrane</keyword>
<keyword evidence="2" id="KW-1003">Cell membrane</keyword>
<evidence type="ECO:0000256" key="2">
    <source>
        <dbReference type="ARBA" id="ARBA00022475"/>
    </source>
</evidence>
<comment type="caution">
    <text evidence="10">The sequence shown here is derived from an EMBL/GenBank/DDBJ whole genome shotgun (WGS) entry which is preliminary data.</text>
</comment>
<dbReference type="PANTHER" id="PTHR43738">
    <property type="entry name" value="ABC TRANSPORTER, MEMBRANE PROTEIN"/>
    <property type="match status" value="1"/>
</dbReference>
<keyword evidence="11" id="KW-1185">Reference proteome</keyword>
<reference evidence="10 11" key="1">
    <citation type="submission" date="2018-06" db="EMBL/GenBank/DDBJ databases">
        <title>Chryseolinea flavus sp. nov., a member of the phylum Bacteroidetes isolated from soil.</title>
        <authorList>
            <person name="Li Y."/>
            <person name="Wang J."/>
        </authorList>
    </citation>
    <scope>NUCLEOTIDE SEQUENCE [LARGE SCALE GENOMIC DNA]</scope>
    <source>
        <strain evidence="10 11">SDU1-6</strain>
    </source>
</reference>
<organism evidence="10 11">
    <name type="scientific">Pseudochryseolinea flava</name>
    <dbReference type="NCBI Taxonomy" id="2059302"/>
    <lineage>
        <taxon>Bacteria</taxon>
        <taxon>Pseudomonadati</taxon>
        <taxon>Bacteroidota</taxon>
        <taxon>Cytophagia</taxon>
        <taxon>Cytophagales</taxon>
        <taxon>Fulvivirgaceae</taxon>
        <taxon>Pseudochryseolinea</taxon>
    </lineage>
</organism>
<evidence type="ECO:0000256" key="4">
    <source>
        <dbReference type="ARBA" id="ARBA00022989"/>
    </source>
</evidence>
<dbReference type="OrthoDB" id="9784014at2"/>
<evidence type="ECO:0000256" key="3">
    <source>
        <dbReference type="ARBA" id="ARBA00022692"/>
    </source>
</evidence>
<evidence type="ECO:0000256" key="5">
    <source>
        <dbReference type="ARBA" id="ARBA00023136"/>
    </source>
</evidence>
<dbReference type="InterPro" id="IPR003838">
    <property type="entry name" value="ABC3_permease_C"/>
</dbReference>
<feature type="domain" description="ABC3 transporter permease C-terminal" evidence="8">
    <location>
        <begin position="295"/>
        <end position="413"/>
    </location>
</feature>
<dbReference type="AlphaFoldDB" id="A0A364Y4P0"/>
<sequence length="421" mass="45710">MSLFTLAWNYLKAKPLNTIINIVLLSLGIAVITILLLFNKQLEEKIADNTKGIDLVIGAKGSPLQLILCNIFHIDFPTGNISLKEAERFAKNRLVKQAIPLALGDSYKSYRIIGTNKEYAALYNAELASGDWWGAPLSVNLGSNAAALSGLKLGDTFASAHGLAEGGHSHNEHQYKVVGIFKPTHSVLDNLILTNVESVWEMHEEADESDSVHHHEEHAEEHHAPLKPSPLVASVEKGDSTKQITSLLLLYRSPMAAIQMPKMVNMQSSLQAASPAFEAARLFSIMGVGVEILMAFAYVLIAISALSIFIALYNSLKERRYEMAVMRSMGATRSKLLTLVLLEGSLLTLLGSLVGLALAHGVLIVLTSVSPEMQKAGISGFVFYSQEWIILVGSLLLGLLCSVIPAVQAYRTDISRVLAAQ</sequence>